<name>A0A4R4K5Z6_9BACT</name>
<evidence type="ECO:0000313" key="5">
    <source>
        <dbReference type="Proteomes" id="UP000295706"/>
    </source>
</evidence>
<dbReference type="PANTHER" id="PTHR30273:SF2">
    <property type="entry name" value="PROTEIN FECR"/>
    <property type="match status" value="1"/>
</dbReference>
<dbReference type="AlphaFoldDB" id="A0A4R4K5Z6"/>
<dbReference type="Gene3D" id="3.55.50.30">
    <property type="match status" value="1"/>
</dbReference>
<evidence type="ECO:0000313" key="4">
    <source>
        <dbReference type="EMBL" id="TDB62743.1"/>
    </source>
</evidence>
<dbReference type="EMBL" id="SMJU01000011">
    <property type="protein sequence ID" value="TDB62743.1"/>
    <property type="molecule type" value="Genomic_DNA"/>
</dbReference>
<proteinExistence type="predicted"/>
<protein>
    <submittedName>
        <fullName evidence="4">FecR family protein</fullName>
    </submittedName>
</protein>
<feature type="domain" description="FecR protein" evidence="2">
    <location>
        <begin position="149"/>
        <end position="239"/>
    </location>
</feature>
<dbReference type="Pfam" id="PF04773">
    <property type="entry name" value="FecR"/>
    <property type="match status" value="1"/>
</dbReference>
<dbReference type="Gene3D" id="2.60.120.1440">
    <property type="match status" value="1"/>
</dbReference>
<sequence>MYQKHASYQLADFVTDEEFIEWVRRPTPHADAYWKEFLEIFPHQSSTIYKARLAVKMLIQESGETQGAEQDARQIWDTIEQSLDSPKSVSFSLFLKPYVRWAAVLALICLAGAGWWAVQSLDKTSESNYQTMIQDAKILAAMEEVTNLTDQPRRVTLPDGSLVVLEKDSRLSYAKSFMGSNLREVYLTGEAYFDVAKDPQKPFLVFSNELVTKVIGTSFRIKAFDSEKNIVVSVRSGRVSVYAHKSGMNADPETTGLLLTPNQEVQFDRAGQRFSRTLIEKPMALLNKEELQQFSFEDAPVSRIFDALEKVYGVEIVFDEEVLSNCRLTTSLSAETLFEKLEVICEGIGATYKLVDAHVVISGKGCN</sequence>
<feature type="domain" description="Protein FecR C-terminal" evidence="3">
    <location>
        <begin position="294"/>
        <end position="360"/>
    </location>
</feature>
<reference evidence="4 5" key="1">
    <citation type="submission" date="2019-02" db="EMBL/GenBank/DDBJ databases">
        <title>Arundinibacter roseus gen. nov., sp. nov., a new member of the family Cytophagaceae.</title>
        <authorList>
            <person name="Szuroczki S."/>
            <person name="Khayer B."/>
            <person name="Sproer C."/>
            <person name="Toumi M."/>
            <person name="Szabo A."/>
            <person name="Felfoldi T."/>
            <person name="Schumann P."/>
            <person name="Toth E."/>
        </authorList>
    </citation>
    <scope>NUCLEOTIDE SEQUENCE [LARGE SCALE GENOMIC DNA]</scope>
    <source>
        <strain evidence="4 5">DMA-k-7a</strain>
    </source>
</reference>
<dbReference type="Proteomes" id="UP000295706">
    <property type="component" value="Unassembled WGS sequence"/>
</dbReference>
<dbReference type="PANTHER" id="PTHR30273">
    <property type="entry name" value="PERIPLASMIC SIGNAL SENSOR AND SIGMA FACTOR ACTIVATOR FECR-RELATED"/>
    <property type="match status" value="1"/>
</dbReference>
<organism evidence="4 5">
    <name type="scientific">Arundinibacter roseus</name>
    <dbReference type="NCBI Taxonomy" id="2070510"/>
    <lineage>
        <taxon>Bacteria</taxon>
        <taxon>Pseudomonadati</taxon>
        <taxon>Bacteroidota</taxon>
        <taxon>Cytophagia</taxon>
        <taxon>Cytophagales</taxon>
        <taxon>Spirosomataceae</taxon>
        <taxon>Arundinibacter</taxon>
    </lineage>
</organism>
<dbReference type="InterPro" id="IPR012373">
    <property type="entry name" value="Ferrdict_sens_TM"/>
</dbReference>
<dbReference type="RefSeq" id="WP_132120066.1">
    <property type="nucleotide sequence ID" value="NZ_SMJU01000011.1"/>
</dbReference>
<keyword evidence="5" id="KW-1185">Reference proteome</keyword>
<gene>
    <name evidence="4" type="ORF">EZE20_17565</name>
</gene>
<keyword evidence="1" id="KW-1133">Transmembrane helix</keyword>
<evidence type="ECO:0000259" key="3">
    <source>
        <dbReference type="Pfam" id="PF16344"/>
    </source>
</evidence>
<dbReference type="OrthoDB" id="645173at2"/>
<dbReference type="Pfam" id="PF16344">
    <property type="entry name" value="FecR_C"/>
    <property type="match status" value="1"/>
</dbReference>
<evidence type="ECO:0000259" key="2">
    <source>
        <dbReference type="Pfam" id="PF04773"/>
    </source>
</evidence>
<keyword evidence="1" id="KW-0472">Membrane</keyword>
<comment type="caution">
    <text evidence="4">The sequence shown here is derived from an EMBL/GenBank/DDBJ whole genome shotgun (WGS) entry which is preliminary data.</text>
</comment>
<dbReference type="InterPro" id="IPR032508">
    <property type="entry name" value="FecR_C"/>
</dbReference>
<keyword evidence="1" id="KW-0812">Transmembrane</keyword>
<dbReference type="InterPro" id="IPR006860">
    <property type="entry name" value="FecR"/>
</dbReference>
<accession>A0A4R4K5Z6</accession>
<evidence type="ECO:0000256" key="1">
    <source>
        <dbReference type="SAM" id="Phobius"/>
    </source>
</evidence>
<feature type="transmembrane region" description="Helical" evidence="1">
    <location>
        <begin position="98"/>
        <end position="118"/>
    </location>
</feature>
<dbReference type="GO" id="GO:0016989">
    <property type="term" value="F:sigma factor antagonist activity"/>
    <property type="evidence" value="ECO:0007669"/>
    <property type="project" value="TreeGrafter"/>
</dbReference>